<evidence type="ECO:0000256" key="10">
    <source>
        <dbReference type="ARBA" id="ARBA00022842"/>
    </source>
</evidence>
<dbReference type="SUPFAM" id="SSF56731">
    <property type="entry name" value="DNA primase core"/>
    <property type="match status" value="1"/>
</dbReference>
<dbReference type="Pfam" id="PF13662">
    <property type="entry name" value="Toprim_4"/>
    <property type="match status" value="1"/>
</dbReference>
<keyword evidence="4 14" id="KW-0548">Nucleotidyltransferase</keyword>
<dbReference type="SUPFAM" id="SSF55608">
    <property type="entry name" value="Homing endonucleases"/>
    <property type="match status" value="1"/>
</dbReference>
<dbReference type="InterPro" id="IPR013264">
    <property type="entry name" value="DNAG_N"/>
</dbReference>
<evidence type="ECO:0000256" key="8">
    <source>
        <dbReference type="ARBA" id="ARBA00022813"/>
    </source>
</evidence>
<comment type="subunit">
    <text evidence="14">Monomer. Interacts with DnaB.</text>
</comment>
<dbReference type="InterPro" id="IPR013173">
    <property type="entry name" value="DNA_primase_DnaG_DnaB-bd_dom"/>
</dbReference>
<dbReference type="InterPro" id="IPR037068">
    <property type="entry name" value="DNA_primase_core_N_sf"/>
</dbReference>
<dbReference type="RefSeq" id="WP_191272556.1">
    <property type="nucleotide sequence ID" value="NZ_BMXJ01000005.1"/>
</dbReference>
<evidence type="ECO:0000313" key="18">
    <source>
        <dbReference type="EMBL" id="MBE1459300.1"/>
    </source>
</evidence>
<dbReference type="PROSITE" id="PS50819">
    <property type="entry name" value="INTEIN_ENDONUCLEASE"/>
    <property type="match status" value="1"/>
</dbReference>
<keyword evidence="7" id="KW-0863">Zinc-finger</keyword>
<proteinExistence type="inferred from homology"/>
<dbReference type="SMART" id="SM00306">
    <property type="entry name" value="HintN"/>
    <property type="match status" value="1"/>
</dbReference>
<comment type="caution">
    <text evidence="18">The sequence shown here is derived from an EMBL/GenBank/DDBJ whole genome shotgun (WGS) entry which is preliminary data.</text>
</comment>
<dbReference type="InterPro" id="IPR002694">
    <property type="entry name" value="Znf_CHC2"/>
</dbReference>
<dbReference type="SMART" id="SM00766">
    <property type="entry name" value="DnaG_DnaB_bind"/>
    <property type="match status" value="1"/>
</dbReference>
<keyword evidence="12 14" id="KW-0238">DNA-binding</keyword>
<keyword evidence="13 14" id="KW-0804">Transcription</keyword>
<evidence type="ECO:0000256" key="4">
    <source>
        <dbReference type="ARBA" id="ARBA00022695"/>
    </source>
</evidence>
<dbReference type="InterPro" id="IPR030846">
    <property type="entry name" value="DnaG_bac"/>
</dbReference>
<keyword evidence="11" id="KW-0651">Protein splicing</keyword>
<comment type="caution">
    <text evidence="14">Lacks conserved residue(s) required for the propagation of feature annotation.</text>
</comment>
<evidence type="ECO:0000256" key="7">
    <source>
        <dbReference type="ARBA" id="ARBA00022771"/>
    </source>
</evidence>
<keyword evidence="2 14" id="KW-0639">Primosome</keyword>
<keyword evidence="10" id="KW-0460">Magnesium</keyword>
<dbReference type="InterPro" id="IPR027434">
    <property type="entry name" value="Homing_endonucl"/>
</dbReference>
<dbReference type="EC" id="2.7.7.101" evidence="14"/>
<protein>
    <recommendedName>
        <fullName evidence="14">DNA primase</fullName>
        <ecNumber evidence="14">2.7.7.101</ecNumber>
    </recommendedName>
</protein>
<evidence type="ECO:0000256" key="9">
    <source>
        <dbReference type="ARBA" id="ARBA00022833"/>
    </source>
</evidence>
<dbReference type="GO" id="GO:0016779">
    <property type="term" value="F:nucleotidyltransferase activity"/>
    <property type="evidence" value="ECO:0007669"/>
    <property type="project" value="UniProtKB-KW"/>
</dbReference>
<keyword evidence="6" id="KW-0479">Metal-binding</keyword>
<dbReference type="SUPFAM" id="SSF51294">
    <property type="entry name" value="Hedgehog/intein (Hint) domain"/>
    <property type="match status" value="1"/>
</dbReference>
<accession>A0ABR9HKA3</accession>
<dbReference type="SMART" id="SM00493">
    <property type="entry name" value="TOPRIM"/>
    <property type="match status" value="1"/>
</dbReference>
<dbReference type="InterPro" id="IPR006141">
    <property type="entry name" value="Intein_N"/>
</dbReference>
<dbReference type="Gene3D" id="3.40.1360.10">
    <property type="match status" value="1"/>
</dbReference>
<feature type="domain" description="Toprim" evidence="17">
    <location>
        <begin position="575"/>
        <end position="661"/>
    </location>
</feature>
<evidence type="ECO:0000256" key="14">
    <source>
        <dbReference type="HAMAP-Rule" id="MF_00974"/>
    </source>
</evidence>
<dbReference type="SMART" id="SM00400">
    <property type="entry name" value="ZnF_CHCC"/>
    <property type="match status" value="2"/>
</dbReference>
<dbReference type="Gene3D" id="2.170.16.10">
    <property type="entry name" value="Hedgehog/Intein (Hint) domain"/>
    <property type="match status" value="1"/>
</dbReference>
<gene>
    <name evidence="14" type="primary">dnaG</name>
    <name evidence="18" type="ORF">H4W79_003514</name>
</gene>
<dbReference type="Gene3D" id="3.90.980.10">
    <property type="entry name" value="DNA primase, catalytic core, N-terminal domain"/>
    <property type="match status" value="1"/>
</dbReference>
<dbReference type="Pfam" id="PF08275">
    <property type="entry name" value="DNAG_N"/>
    <property type="match status" value="1"/>
</dbReference>
<dbReference type="Gene3D" id="3.10.28.10">
    <property type="entry name" value="Homing endonucleases"/>
    <property type="match status" value="1"/>
</dbReference>
<dbReference type="InterPro" id="IPR006295">
    <property type="entry name" value="DNA_primase_DnaG"/>
</dbReference>
<name>A0ABR9HKA3_9ACTN</name>
<dbReference type="Pfam" id="PF01807">
    <property type="entry name" value="Zn_ribbon_DnaG"/>
    <property type="match status" value="2"/>
</dbReference>
<dbReference type="InterPro" id="IPR004042">
    <property type="entry name" value="Intein_endonuc_central"/>
</dbReference>
<evidence type="ECO:0000313" key="19">
    <source>
        <dbReference type="Proteomes" id="UP000598217"/>
    </source>
</evidence>
<keyword evidence="5 14" id="KW-0235">DNA replication</keyword>
<keyword evidence="3 14" id="KW-0808">Transferase</keyword>
<keyword evidence="9" id="KW-0862">Zinc</keyword>
<dbReference type="Pfam" id="PF14528">
    <property type="entry name" value="LAGLIDADG_3"/>
    <property type="match status" value="1"/>
</dbReference>
<feature type="region of interest" description="Disordered" evidence="15">
    <location>
        <begin position="757"/>
        <end position="783"/>
    </location>
</feature>
<dbReference type="PANTHER" id="PTHR30313:SF2">
    <property type="entry name" value="DNA PRIMASE"/>
    <property type="match status" value="1"/>
</dbReference>
<dbReference type="InterPro" id="IPR036977">
    <property type="entry name" value="DNA_primase_Znf_CHC2"/>
</dbReference>
<keyword evidence="19" id="KW-1185">Reference proteome</keyword>
<feature type="domain" description="DOD-type homing endonuclease" evidence="16">
    <location>
        <begin position="175"/>
        <end position="282"/>
    </location>
</feature>
<dbReference type="HAMAP" id="MF_00974">
    <property type="entry name" value="DNA_primase_DnaG"/>
    <property type="match status" value="1"/>
</dbReference>
<comment type="similarity">
    <text evidence="14">Belongs to the DnaG primase family.</text>
</comment>
<dbReference type="SUPFAM" id="SSF57783">
    <property type="entry name" value="Zinc beta-ribbon"/>
    <property type="match status" value="2"/>
</dbReference>
<dbReference type="PROSITE" id="PS50817">
    <property type="entry name" value="INTEIN_N_TER"/>
    <property type="match status" value="1"/>
</dbReference>
<dbReference type="InterPro" id="IPR006171">
    <property type="entry name" value="TOPRIM_dom"/>
</dbReference>
<dbReference type="NCBIfam" id="TIGR01391">
    <property type="entry name" value="dnaG"/>
    <property type="match status" value="1"/>
</dbReference>
<organism evidence="18 19">
    <name type="scientific">Nocardiopsis terrae</name>
    <dbReference type="NCBI Taxonomy" id="372655"/>
    <lineage>
        <taxon>Bacteria</taxon>
        <taxon>Bacillati</taxon>
        <taxon>Actinomycetota</taxon>
        <taxon>Actinomycetes</taxon>
        <taxon>Streptosporangiales</taxon>
        <taxon>Nocardiopsidaceae</taxon>
        <taxon>Nocardiopsis</taxon>
    </lineage>
</organism>
<evidence type="ECO:0000256" key="1">
    <source>
        <dbReference type="ARBA" id="ARBA00022478"/>
    </source>
</evidence>
<dbReference type="PANTHER" id="PTHR30313">
    <property type="entry name" value="DNA PRIMASE"/>
    <property type="match status" value="1"/>
</dbReference>
<evidence type="ECO:0000256" key="15">
    <source>
        <dbReference type="SAM" id="MobiDB-lite"/>
    </source>
</evidence>
<dbReference type="Gene3D" id="3.90.580.10">
    <property type="entry name" value="Zinc finger, CHC2-type domain"/>
    <property type="match status" value="2"/>
</dbReference>
<dbReference type="InterPro" id="IPR004860">
    <property type="entry name" value="LAGLIDADG_dom"/>
</dbReference>
<dbReference type="Pfam" id="PF10410">
    <property type="entry name" value="DnaB_bind"/>
    <property type="match status" value="1"/>
</dbReference>
<evidence type="ECO:0000256" key="13">
    <source>
        <dbReference type="ARBA" id="ARBA00023163"/>
    </source>
</evidence>
<dbReference type="InterPro" id="IPR034151">
    <property type="entry name" value="TOPRIM_DnaG_bac"/>
</dbReference>
<dbReference type="CDD" id="cd03364">
    <property type="entry name" value="TOPRIM_DnaG_primases"/>
    <property type="match status" value="1"/>
</dbReference>
<evidence type="ECO:0000256" key="2">
    <source>
        <dbReference type="ARBA" id="ARBA00022515"/>
    </source>
</evidence>
<dbReference type="InterPro" id="IPR003587">
    <property type="entry name" value="Hint_dom_N"/>
</dbReference>
<comment type="catalytic activity">
    <reaction evidence="14">
        <text>ssDNA + n NTP = ssDNA/pppN(pN)n-1 hybrid + (n-1) diphosphate.</text>
        <dbReference type="EC" id="2.7.7.101"/>
    </reaction>
</comment>
<dbReference type="InterPro" id="IPR050219">
    <property type="entry name" value="DnaG_primase"/>
</dbReference>
<feature type="compositionally biased region" description="Low complexity" evidence="15">
    <location>
        <begin position="762"/>
        <end position="779"/>
    </location>
</feature>
<dbReference type="InterPro" id="IPR036844">
    <property type="entry name" value="Hint_dom_sf"/>
</dbReference>
<dbReference type="Proteomes" id="UP000598217">
    <property type="component" value="Unassembled WGS sequence"/>
</dbReference>
<dbReference type="PROSITE" id="PS50880">
    <property type="entry name" value="TOPRIM"/>
    <property type="match status" value="1"/>
</dbReference>
<reference evidence="18 19" key="1">
    <citation type="submission" date="2020-10" db="EMBL/GenBank/DDBJ databases">
        <title>Sequencing the genomes of 1000 actinobacteria strains.</title>
        <authorList>
            <person name="Klenk H.-P."/>
        </authorList>
    </citation>
    <scope>NUCLEOTIDE SEQUENCE [LARGE SCALE GENOMIC DNA]</scope>
    <source>
        <strain evidence="18 19">DSM 45157</strain>
    </source>
</reference>
<evidence type="ECO:0000256" key="6">
    <source>
        <dbReference type="ARBA" id="ARBA00022723"/>
    </source>
</evidence>
<dbReference type="InterPro" id="IPR019475">
    <property type="entry name" value="DNA_primase_DnaB-bd"/>
</dbReference>
<dbReference type="EMBL" id="JADBDY010000001">
    <property type="protein sequence ID" value="MBE1459300.1"/>
    <property type="molecule type" value="Genomic_DNA"/>
</dbReference>
<evidence type="ECO:0000259" key="17">
    <source>
        <dbReference type="PROSITE" id="PS50880"/>
    </source>
</evidence>
<keyword evidence="8" id="KW-0068">Autocatalytic cleavage</keyword>
<dbReference type="CDD" id="cd00081">
    <property type="entry name" value="Hint"/>
    <property type="match status" value="1"/>
</dbReference>
<evidence type="ECO:0000256" key="11">
    <source>
        <dbReference type="ARBA" id="ARBA00023000"/>
    </source>
</evidence>
<keyword evidence="1 14" id="KW-0240">DNA-directed RNA polymerase</keyword>
<evidence type="ECO:0000259" key="16">
    <source>
        <dbReference type="PROSITE" id="PS50819"/>
    </source>
</evidence>
<comment type="function">
    <text evidence="14">RNA polymerase that catalyzes the synthesis of short RNA molecules used as primers for DNA polymerase during DNA replication.</text>
</comment>
<evidence type="ECO:0000256" key="12">
    <source>
        <dbReference type="ARBA" id="ARBA00023125"/>
    </source>
</evidence>
<sequence length="941" mass="104823">MAGRIKDEDIALVRERTPIADVIGEYLQLRNAGGGSLKGLCPFHDEKSPSFNVTPAKNLYYCLAGETRVLTRDGVRPIRDLAGGRHTVLTRSATWVEAPFYSFGEQRLMRLTLSRDGQRKEIHATPEHRWFVQAGKDCSKVREVTTEELRPEHRLAYVFPPKKVTRTTPSPFGIAHGITFGDGTRLGRGSMAELDTEKDPGLLKWFPNSETSQHGRQILVHHLPGFFKELPSLDESRSYLYGWLAGYLAADGHVSKDGTVLLNCADRSVLEHVRMVATRLGIGTYGITEQVREGFPGREPSSLSRVHFVNEDLTDEFFLHDDHRLRFTSAEKKFARRGWTVRSVEETDRFEEVFCAVVDEGHAFVLEDNILTGNCFGCGEGGDVISFVQQIDSLSFAEAVESLARQTGIVLRYEEGGRSTSRRDEGKRQRLLDAHRTAAEFYSEQLLAPGAVAARRFLDERGFNRVHAEHFGLGFAPAGWQNLTDHLRAKGFTDAEIIEGGLASQGRRGAYDRFRNRLLWPVREVTGEVVGFGARKLDPEEDGPKYLNSPESPIFHKGRLLYGLDLAKREISRQGKAVIVEGYTDVMACHEAGVTTAVATCGTSFGEDHLKILRRMLLGRSNHGSRVVFTFDGDKAGQKAAVRAFAEEHGFTSETFVAVQPDGLDPCDLRLQHGPQAVADLVDGASPLYEFMIRNIVEGYDLSSAEGRIAALDAAAPVIASIRDEGVRLTYGKNLDRWLGLMDESFVLRRVRQHMGRGRARGGSAKAPAAAPVPTPDARSAPYDLRDPSVQRERQALKVAVKHPNLAHGFDTLSEEDFTVPQHRAVLRLIREQGGISGVQNPETWALILRDAAPNDAQRDFVTRLGVEEIEFYGELDEHFAQQMLSTIRTHSINRREANLKSELHRIDQVAQPEEYNRVFVELMRLGQQKRALQESGGGAV</sequence>
<dbReference type="Pfam" id="PF08278">
    <property type="entry name" value="DnaG_DnaB_bind"/>
    <property type="match status" value="1"/>
</dbReference>
<evidence type="ECO:0000256" key="3">
    <source>
        <dbReference type="ARBA" id="ARBA00022679"/>
    </source>
</evidence>
<evidence type="ECO:0000256" key="5">
    <source>
        <dbReference type="ARBA" id="ARBA00022705"/>
    </source>
</evidence>